<reference evidence="3 4" key="1">
    <citation type="submission" date="2019-01" db="EMBL/GenBank/DDBJ databases">
        <title>Egibacter rhizosphaerae EGI 80759T.</title>
        <authorList>
            <person name="Chen D.-D."/>
            <person name="Tian Y."/>
            <person name="Jiao J.-Y."/>
            <person name="Zhang X.-T."/>
            <person name="Zhang Y.-G."/>
            <person name="Zhang Y."/>
            <person name="Xiao M."/>
            <person name="Shu W.-S."/>
            <person name="Li W.-J."/>
        </authorList>
    </citation>
    <scope>NUCLEOTIDE SEQUENCE [LARGE SCALE GENOMIC DNA]</scope>
    <source>
        <strain evidence="3 4">EGI 80759</strain>
    </source>
</reference>
<dbReference type="EMBL" id="CP036402">
    <property type="protein sequence ID" value="QBI21943.1"/>
    <property type="molecule type" value="Genomic_DNA"/>
</dbReference>
<dbReference type="Pfam" id="PF01380">
    <property type="entry name" value="SIS"/>
    <property type="match status" value="2"/>
</dbReference>
<dbReference type="CDD" id="cd05009">
    <property type="entry name" value="SIS_GlmS_GlmD_2"/>
    <property type="match status" value="1"/>
</dbReference>
<dbReference type="OrthoDB" id="9761808at2"/>
<dbReference type="PANTHER" id="PTHR10937:SF8">
    <property type="entry name" value="AMINOTRANSFERASE-RELATED"/>
    <property type="match status" value="1"/>
</dbReference>
<evidence type="ECO:0000259" key="2">
    <source>
        <dbReference type="PROSITE" id="PS51464"/>
    </source>
</evidence>
<keyword evidence="1" id="KW-0677">Repeat</keyword>
<dbReference type="InterPro" id="IPR001347">
    <property type="entry name" value="SIS_dom"/>
</dbReference>
<dbReference type="CDD" id="cd05008">
    <property type="entry name" value="SIS_GlmS_GlmD_1"/>
    <property type="match status" value="1"/>
</dbReference>
<dbReference type="GO" id="GO:1901135">
    <property type="term" value="P:carbohydrate derivative metabolic process"/>
    <property type="evidence" value="ECO:0007669"/>
    <property type="project" value="InterPro"/>
</dbReference>
<protein>
    <submittedName>
        <fullName evidence="3">SIS domain-containing protein</fullName>
    </submittedName>
</protein>
<name>A0A411YL81_9ACTN</name>
<dbReference type="GO" id="GO:0097367">
    <property type="term" value="F:carbohydrate derivative binding"/>
    <property type="evidence" value="ECO:0007669"/>
    <property type="project" value="InterPro"/>
</dbReference>
<dbReference type="InterPro" id="IPR035490">
    <property type="entry name" value="GlmS/FrlB_SIS"/>
</dbReference>
<keyword evidence="4" id="KW-1185">Reference proteome</keyword>
<dbReference type="InterPro" id="IPR035466">
    <property type="entry name" value="GlmS/AgaS_SIS"/>
</dbReference>
<proteinExistence type="predicted"/>
<sequence length="334" mass="34539">MHAEMAEQPDVLAQLADRRADRAAAIAAARPEPLHGIVLVARGSSDQAAIYGRYALEAAVGRPVALAAPSLHTLYGSEADYRGYLAVATSQSGRTPEIVSVLGAMREAGATTVAITNAGEAPLADEADVLIDLRAGEERAVPATKTFTAQVAAFALVAEALGTVPWTGRDWERLPAAVASVLADDLPAREAAEGLVDAAGIVSVGRGYLYAIALEAALKLKETTSILAQGYSAADLRHGPIAVIERDFPVLAFDAPGPAAEDMSALRAELAERGARMLRVGVGAGQLPVPEGLAEPFVAIPGVVRAQQLARELALARGLEPDAPVGLRKVTPTS</sequence>
<dbReference type="Proteomes" id="UP000291469">
    <property type="component" value="Chromosome"/>
</dbReference>
<dbReference type="SUPFAM" id="SSF53697">
    <property type="entry name" value="SIS domain"/>
    <property type="match status" value="1"/>
</dbReference>
<accession>A0A411YL81</accession>
<dbReference type="PANTHER" id="PTHR10937">
    <property type="entry name" value="GLUCOSAMINE--FRUCTOSE-6-PHOSPHATE AMINOTRANSFERASE, ISOMERIZING"/>
    <property type="match status" value="1"/>
</dbReference>
<evidence type="ECO:0000313" key="4">
    <source>
        <dbReference type="Proteomes" id="UP000291469"/>
    </source>
</evidence>
<dbReference type="InterPro" id="IPR046348">
    <property type="entry name" value="SIS_dom_sf"/>
</dbReference>
<feature type="domain" description="SIS" evidence="2">
    <location>
        <begin position="22"/>
        <end position="167"/>
    </location>
</feature>
<evidence type="ECO:0000256" key="1">
    <source>
        <dbReference type="ARBA" id="ARBA00022737"/>
    </source>
</evidence>
<feature type="domain" description="SIS" evidence="2">
    <location>
        <begin position="191"/>
        <end position="324"/>
    </location>
</feature>
<dbReference type="KEGG" id="erz:ER308_06430"/>
<gene>
    <name evidence="3" type="ORF">ER308_06430</name>
</gene>
<dbReference type="AlphaFoldDB" id="A0A411YL81"/>
<evidence type="ECO:0000313" key="3">
    <source>
        <dbReference type="EMBL" id="QBI21943.1"/>
    </source>
</evidence>
<dbReference type="PROSITE" id="PS51464">
    <property type="entry name" value="SIS"/>
    <property type="match status" value="2"/>
</dbReference>
<organism evidence="3 4">
    <name type="scientific">Egibacter rhizosphaerae</name>
    <dbReference type="NCBI Taxonomy" id="1670831"/>
    <lineage>
        <taxon>Bacteria</taxon>
        <taxon>Bacillati</taxon>
        <taxon>Actinomycetota</taxon>
        <taxon>Nitriliruptoria</taxon>
        <taxon>Egibacterales</taxon>
        <taxon>Egibacteraceae</taxon>
        <taxon>Egibacter</taxon>
    </lineage>
</organism>
<dbReference type="Gene3D" id="3.40.50.10490">
    <property type="entry name" value="Glucose-6-phosphate isomerase like protein, domain 1"/>
    <property type="match status" value="2"/>
</dbReference>